<dbReference type="PANTHER" id="PTHR31462">
    <property type="entry name" value="ENDOSOMAL/LYSOSOMAL POTASSIUM CHANNEL TMEM175"/>
    <property type="match status" value="1"/>
</dbReference>
<evidence type="ECO:0000256" key="6">
    <source>
        <dbReference type="ARBA" id="ARBA00022826"/>
    </source>
</evidence>
<evidence type="ECO:0000256" key="12">
    <source>
        <dbReference type="ARBA" id="ARBA00034430"/>
    </source>
</evidence>
<evidence type="ECO:0000256" key="5">
    <source>
        <dbReference type="ARBA" id="ARBA00022692"/>
    </source>
</evidence>
<evidence type="ECO:0000313" key="14">
    <source>
        <dbReference type="EMBL" id="MFC1440224.1"/>
    </source>
</evidence>
<dbReference type="EMBL" id="JBEUKS010000006">
    <property type="protein sequence ID" value="MFC1440224.1"/>
    <property type="molecule type" value="Genomic_DNA"/>
</dbReference>
<comment type="catalytic activity">
    <reaction evidence="12">
        <text>K(+)(in) = K(+)(out)</text>
        <dbReference type="Rhea" id="RHEA:29463"/>
        <dbReference type="ChEBI" id="CHEBI:29103"/>
    </reaction>
</comment>
<keyword evidence="10 13" id="KW-0472">Membrane</keyword>
<keyword evidence="7" id="KW-0630">Potassium</keyword>
<keyword evidence="6" id="KW-0631">Potassium channel</keyword>
<evidence type="ECO:0000256" key="3">
    <source>
        <dbReference type="ARBA" id="ARBA00022448"/>
    </source>
</evidence>
<sequence length="223" mass="24181">MNTLTEDQVNERATGRLFGLSDGVFAIAMTLLALDLRVPDEGDHPADHVLIHALLHEWPHYLAFLISFYVIASYWRRHNTEMRTVQATHPALLARTLPLLLAVCALPFAAELLGTYGGQDGIAIAVYAGINVLAVVSLLTIRHEARRHRLSADAGTTADSLELWFDLVALLLAVPAGYLFPGHGVLVLVVLLLVGGRGGSYATRRRAAREAAPRPVSPQDPDA</sequence>
<dbReference type="RefSeq" id="WP_380565769.1">
    <property type="nucleotide sequence ID" value="NZ_JBEUKS010000006.1"/>
</dbReference>
<evidence type="ECO:0000256" key="1">
    <source>
        <dbReference type="ARBA" id="ARBA00004141"/>
    </source>
</evidence>
<dbReference type="Pfam" id="PF06736">
    <property type="entry name" value="TMEM175"/>
    <property type="match status" value="1"/>
</dbReference>
<feature type="transmembrane region" description="Helical" evidence="13">
    <location>
        <begin position="122"/>
        <end position="141"/>
    </location>
</feature>
<evidence type="ECO:0000256" key="11">
    <source>
        <dbReference type="ARBA" id="ARBA00023303"/>
    </source>
</evidence>
<evidence type="ECO:0000256" key="13">
    <source>
        <dbReference type="SAM" id="Phobius"/>
    </source>
</evidence>
<reference evidence="14 15" key="1">
    <citation type="submission" date="2024-06" db="EMBL/GenBank/DDBJ databases">
        <authorList>
            <person name="Lee S.D."/>
        </authorList>
    </citation>
    <scope>NUCLEOTIDE SEQUENCE [LARGE SCALE GENOMIC DNA]</scope>
    <source>
        <strain evidence="14 15">N1-10</strain>
    </source>
</reference>
<gene>
    <name evidence="14" type="ORF">ABUW04_18385</name>
</gene>
<evidence type="ECO:0000256" key="4">
    <source>
        <dbReference type="ARBA" id="ARBA00022538"/>
    </source>
</evidence>
<evidence type="ECO:0000256" key="10">
    <source>
        <dbReference type="ARBA" id="ARBA00023136"/>
    </source>
</evidence>
<keyword evidence="5 13" id="KW-0812">Transmembrane</keyword>
<keyword evidence="8 13" id="KW-1133">Transmembrane helix</keyword>
<feature type="transmembrane region" description="Helical" evidence="13">
    <location>
        <begin position="58"/>
        <end position="75"/>
    </location>
</feature>
<evidence type="ECO:0000256" key="7">
    <source>
        <dbReference type="ARBA" id="ARBA00022958"/>
    </source>
</evidence>
<accession>A0ABV6XPP1</accession>
<name>A0ABV6XPP1_9ACTN</name>
<feature type="transmembrane region" description="Helical" evidence="13">
    <location>
        <begin position="17"/>
        <end position="38"/>
    </location>
</feature>
<evidence type="ECO:0000256" key="8">
    <source>
        <dbReference type="ARBA" id="ARBA00022989"/>
    </source>
</evidence>
<keyword evidence="15" id="KW-1185">Reference proteome</keyword>
<keyword evidence="9" id="KW-0406">Ion transport</keyword>
<feature type="transmembrane region" description="Helical" evidence="13">
    <location>
        <begin position="185"/>
        <end position="203"/>
    </location>
</feature>
<dbReference type="PANTHER" id="PTHR31462:SF5">
    <property type="entry name" value="ENDOSOMAL_LYSOSOMAL PROTON CHANNEL TMEM175"/>
    <property type="match status" value="1"/>
</dbReference>
<feature type="transmembrane region" description="Helical" evidence="13">
    <location>
        <begin position="96"/>
        <end position="116"/>
    </location>
</feature>
<comment type="similarity">
    <text evidence="2">Belongs to the TMEM175 family.</text>
</comment>
<keyword evidence="4" id="KW-0633">Potassium transport</keyword>
<keyword evidence="11" id="KW-0407">Ion channel</keyword>
<keyword evidence="3" id="KW-0813">Transport</keyword>
<evidence type="ECO:0000256" key="2">
    <source>
        <dbReference type="ARBA" id="ARBA00006920"/>
    </source>
</evidence>
<feature type="transmembrane region" description="Helical" evidence="13">
    <location>
        <begin position="161"/>
        <end position="179"/>
    </location>
</feature>
<comment type="caution">
    <text evidence="14">The sequence shown here is derived from an EMBL/GenBank/DDBJ whole genome shotgun (WGS) entry which is preliminary data.</text>
</comment>
<protein>
    <submittedName>
        <fullName evidence="14">TMEM175 family protein</fullName>
    </submittedName>
</protein>
<comment type="subcellular location">
    <subcellularLocation>
        <location evidence="1">Membrane</location>
        <topology evidence="1">Multi-pass membrane protein</topology>
    </subcellularLocation>
</comment>
<organism evidence="14 15">
    <name type="scientific">Streptacidiphilus jeojiensis</name>
    <dbReference type="NCBI Taxonomy" id="3229225"/>
    <lineage>
        <taxon>Bacteria</taxon>
        <taxon>Bacillati</taxon>
        <taxon>Actinomycetota</taxon>
        <taxon>Actinomycetes</taxon>
        <taxon>Kitasatosporales</taxon>
        <taxon>Streptomycetaceae</taxon>
        <taxon>Streptacidiphilus</taxon>
    </lineage>
</organism>
<proteinExistence type="inferred from homology"/>
<dbReference type="InterPro" id="IPR010617">
    <property type="entry name" value="TMEM175-like"/>
</dbReference>
<dbReference type="Proteomes" id="UP001592581">
    <property type="component" value="Unassembled WGS sequence"/>
</dbReference>
<evidence type="ECO:0000256" key="9">
    <source>
        <dbReference type="ARBA" id="ARBA00023065"/>
    </source>
</evidence>
<evidence type="ECO:0000313" key="15">
    <source>
        <dbReference type="Proteomes" id="UP001592581"/>
    </source>
</evidence>